<keyword evidence="2" id="KW-1185">Reference proteome</keyword>
<sequence length="130" mass="14270">MSPKFARMKGKLVFFVGMDWLSTAGLSRHQFGNLLQGNFLSVDPPSSEPTIEGCKEGAMELDEIPHTATHAANLSAQSVTSRFNTGNWGGGPFFQGVIAEGDAGDIWREGFEKSAIHFEIEHKVEVRFAR</sequence>
<evidence type="ECO:0000313" key="1">
    <source>
        <dbReference type="EMBL" id="OQE39807.1"/>
    </source>
</evidence>
<evidence type="ECO:0000313" key="2">
    <source>
        <dbReference type="Proteomes" id="UP000191500"/>
    </source>
</evidence>
<comment type="caution">
    <text evidence="1">The sequence shown here is derived from an EMBL/GenBank/DDBJ whole genome shotgun (WGS) entry which is preliminary data.</text>
</comment>
<dbReference type="EMBL" id="MDDG01000006">
    <property type="protein sequence ID" value="OQE39807.1"/>
    <property type="molecule type" value="Genomic_DNA"/>
</dbReference>
<proteinExistence type="predicted"/>
<reference evidence="2" key="1">
    <citation type="journal article" date="2017" name="Nat. Microbiol.">
        <title>Global analysis of biosynthetic gene clusters reveals vast potential of secondary metabolite production in Penicillium species.</title>
        <authorList>
            <person name="Nielsen J.C."/>
            <person name="Grijseels S."/>
            <person name="Prigent S."/>
            <person name="Ji B."/>
            <person name="Dainat J."/>
            <person name="Nielsen K.F."/>
            <person name="Frisvad J.C."/>
            <person name="Workman M."/>
            <person name="Nielsen J."/>
        </authorList>
    </citation>
    <scope>NUCLEOTIDE SEQUENCE [LARGE SCALE GENOMIC DNA]</scope>
    <source>
        <strain evidence="2">IBT 31321</strain>
    </source>
</reference>
<dbReference type="AlphaFoldDB" id="A0A1V6UN19"/>
<name>A0A1V6UN19_9EURO</name>
<dbReference type="Proteomes" id="UP000191500">
    <property type="component" value="Unassembled WGS sequence"/>
</dbReference>
<organism evidence="1 2">
    <name type="scientific">Penicillium coprophilum</name>
    <dbReference type="NCBI Taxonomy" id="36646"/>
    <lineage>
        <taxon>Eukaryota</taxon>
        <taxon>Fungi</taxon>
        <taxon>Dikarya</taxon>
        <taxon>Ascomycota</taxon>
        <taxon>Pezizomycotina</taxon>
        <taxon>Eurotiomycetes</taxon>
        <taxon>Eurotiomycetidae</taxon>
        <taxon>Eurotiales</taxon>
        <taxon>Aspergillaceae</taxon>
        <taxon>Penicillium</taxon>
    </lineage>
</organism>
<gene>
    <name evidence="1" type="ORF">PENCOP_c006G07520</name>
</gene>
<accession>A0A1V6UN19</accession>
<protein>
    <submittedName>
        <fullName evidence="1">Uncharacterized protein</fullName>
    </submittedName>
</protein>